<dbReference type="AlphaFoldDB" id="W9R6S7"/>
<evidence type="ECO:0000313" key="2">
    <source>
        <dbReference type="EMBL" id="EXB74818.1"/>
    </source>
</evidence>
<dbReference type="EMBL" id="KE344659">
    <property type="protein sequence ID" value="EXB74818.1"/>
    <property type="molecule type" value="Genomic_DNA"/>
</dbReference>
<protein>
    <submittedName>
        <fullName evidence="2">Uncharacterized protein</fullName>
    </submittedName>
</protein>
<feature type="region of interest" description="Disordered" evidence="1">
    <location>
        <begin position="1"/>
        <end position="21"/>
    </location>
</feature>
<evidence type="ECO:0000313" key="3">
    <source>
        <dbReference type="Proteomes" id="UP000030645"/>
    </source>
</evidence>
<evidence type="ECO:0000256" key="1">
    <source>
        <dbReference type="SAM" id="MobiDB-lite"/>
    </source>
</evidence>
<dbReference type="Proteomes" id="UP000030645">
    <property type="component" value="Unassembled WGS sequence"/>
</dbReference>
<gene>
    <name evidence="2" type="ORF">L484_023562</name>
</gene>
<keyword evidence="3" id="KW-1185">Reference proteome</keyword>
<sequence>MKKSASVKSSIEESNHGEWSTFPTSVACDLQKASHVNALEERRSPTQGMRKIASAGRG</sequence>
<reference evidence="3" key="1">
    <citation type="submission" date="2013-01" db="EMBL/GenBank/DDBJ databases">
        <title>Draft Genome Sequence of a Mulberry Tree, Morus notabilis C.K. Schneid.</title>
        <authorList>
            <person name="He N."/>
            <person name="Zhao S."/>
        </authorList>
    </citation>
    <scope>NUCLEOTIDE SEQUENCE</scope>
</reference>
<accession>W9R6S7</accession>
<proteinExistence type="predicted"/>
<organism evidence="2 3">
    <name type="scientific">Morus notabilis</name>
    <dbReference type="NCBI Taxonomy" id="981085"/>
    <lineage>
        <taxon>Eukaryota</taxon>
        <taxon>Viridiplantae</taxon>
        <taxon>Streptophyta</taxon>
        <taxon>Embryophyta</taxon>
        <taxon>Tracheophyta</taxon>
        <taxon>Spermatophyta</taxon>
        <taxon>Magnoliopsida</taxon>
        <taxon>eudicotyledons</taxon>
        <taxon>Gunneridae</taxon>
        <taxon>Pentapetalae</taxon>
        <taxon>rosids</taxon>
        <taxon>fabids</taxon>
        <taxon>Rosales</taxon>
        <taxon>Moraceae</taxon>
        <taxon>Moreae</taxon>
        <taxon>Morus</taxon>
    </lineage>
</organism>
<feature type="region of interest" description="Disordered" evidence="1">
    <location>
        <begin position="38"/>
        <end position="58"/>
    </location>
</feature>
<name>W9R6S7_9ROSA</name>